<keyword evidence="1" id="KW-0472">Membrane</keyword>
<reference evidence="2" key="1">
    <citation type="submission" date="2020-05" db="EMBL/GenBank/DDBJ databases">
        <title>Mycena genomes resolve the evolution of fungal bioluminescence.</title>
        <authorList>
            <person name="Tsai I.J."/>
        </authorList>
    </citation>
    <scope>NUCLEOTIDE SEQUENCE</scope>
    <source>
        <strain evidence="2">CCC161011</strain>
    </source>
</reference>
<gene>
    <name evidence="2" type="ORF">MVEN_00444700</name>
</gene>
<evidence type="ECO:0000313" key="2">
    <source>
        <dbReference type="EMBL" id="KAF7365710.1"/>
    </source>
</evidence>
<proteinExistence type="predicted"/>
<evidence type="ECO:0000256" key="1">
    <source>
        <dbReference type="SAM" id="Phobius"/>
    </source>
</evidence>
<dbReference type="Proteomes" id="UP000620124">
    <property type="component" value="Unassembled WGS sequence"/>
</dbReference>
<keyword evidence="1" id="KW-0812">Transmembrane</keyword>
<accession>A0A8H7D8X6</accession>
<feature type="transmembrane region" description="Helical" evidence="1">
    <location>
        <begin position="513"/>
        <end position="531"/>
    </location>
</feature>
<sequence>MDSAAHFDTDFRPNSTTDGFASPSYGSAVFANSQHFTVAGGTFTNITKNNIIVASVPSDFRMIPMGDIDLQREILLEKVSGGVDRRCESGWRTVRRVYSAKMNKVCVTVAMYQGDGAEEVERQYSAGVAARRCNICVTPASPLQTFAAYHRLTLCTSHPNVIQIFGTASSGGIHATLFHDDLLPFHHFLDLQGHTHFSIVYIYAYCHADFNAARSYVYSALKQDLSWTGCACWIRRSNNTLCVELNYSGPRLWSYRNHNIADAQGRMTLRASNARAIVTESLTLTEYHGICFNMTQDRIITVALLTTVNLGAVICHSSGKEPKAYIEVASLPHVEAHLGVWDTLGDGVGRIMKDGWTRFTSGDASSSMFWFHACRVHITSNFEDYCTALDLLFVGQSLIRSNSPSYWSLDPLGAQRLRPDEATQLGLPYLQWTIEVEGYFWDASVYAGIRQFHQAKGFDPEGQDVARSLGELLYQISAEMHPADEHSDHEFSQTAEIPSLEDDAEEISAAFKFWMSAQLTLMLFLLLSWLYDMFNG</sequence>
<keyword evidence="1" id="KW-1133">Transmembrane helix</keyword>
<dbReference type="AlphaFoldDB" id="A0A8H7D8X6"/>
<keyword evidence="3" id="KW-1185">Reference proteome</keyword>
<evidence type="ECO:0000313" key="3">
    <source>
        <dbReference type="Proteomes" id="UP000620124"/>
    </source>
</evidence>
<organism evidence="2 3">
    <name type="scientific">Mycena venus</name>
    <dbReference type="NCBI Taxonomy" id="2733690"/>
    <lineage>
        <taxon>Eukaryota</taxon>
        <taxon>Fungi</taxon>
        <taxon>Dikarya</taxon>
        <taxon>Basidiomycota</taxon>
        <taxon>Agaricomycotina</taxon>
        <taxon>Agaricomycetes</taxon>
        <taxon>Agaricomycetidae</taxon>
        <taxon>Agaricales</taxon>
        <taxon>Marasmiineae</taxon>
        <taxon>Mycenaceae</taxon>
        <taxon>Mycena</taxon>
    </lineage>
</organism>
<comment type="caution">
    <text evidence="2">The sequence shown here is derived from an EMBL/GenBank/DDBJ whole genome shotgun (WGS) entry which is preliminary data.</text>
</comment>
<name>A0A8H7D8X6_9AGAR</name>
<protein>
    <submittedName>
        <fullName evidence="2">Uncharacterized protein</fullName>
    </submittedName>
</protein>
<dbReference type="EMBL" id="JACAZI010000003">
    <property type="protein sequence ID" value="KAF7365710.1"/>
    <property type="molecule type" value="Genomic_DNA"/>
</dbReference>